<dbReference type="Pfam" id="PF23294">
    <property type="entry name" value="BRCT_TopB1_SLF1"/>
    <property type="match status" value="1"/>
</dbReference>
<evidence type="ECO:0000256" key="3">
    <source>
        <dbReference type="ARBA" id="ARBA00022490"/>
    </source>
</evidence>
<keyword evidence="12" id="KW-1185">Reference proteome</keyword>
<feature type="region of interest" description="Disordered" evidence="9">
    <location>
        <begin position="695"/>
        <end position="746"/>
    </location>
</feature>
<dbReference type="InterPro" id="IPR036420">
    <property type="entry name" value="BRCT_dom_sf"/>
</dbReference>
<feature type="region of interest" description="Disordered" evidence="9">
    <location>
        <begin position="64"/>
        <end position="97"/>
    </location>
</feature>
<dbReference type="Proteomes" id="UP000053660">
    <property type="component" value="Unassembled WGS sequence"/>
</dbReference>
<dbReference type="SMART" id="SM00292">
    <property type="entry name" value="BRCT"/>
    <property type="match status" value="3"/>
</dbReference>
<evidence type="ECO:0000313" key="11">
    <source>
        <dbReference type="EMBL" id="KHJ87977.1"/>
    </source>
</evidence>
<feature type="compositionally biased region" description="Polar residues" evidence="9">
    <location>
        <begin position="697"/>
        <end position="708"/>
    </location>
</feature>
<keyword evidence="7" id="KW-0206">Cytoskeleton</keyword>
<proteinExistence type="predicted"/>
<evidence type="ECO:0000256" key="6">
    <source>
        <dbReference type="ARBA" id="ARBA00023204"/>
    </source>
</evidence>
<dbReference type="EMBL" id="KN556670">
    <property type="protein sequence ID" value="KHJ87977.1"/>
    <property type="molecule type" value="Genomic_DNA"/>
</dbReference>
<keyword evidence="8" id="KW-0539">Nucleus</keyword>
<evidence type="ECO:0000256" key="9">
    <source>
        <dbReference type="SAM" id="MobiDB-lite"/>
    </source>
</evidence>
<evidence type="ECO:0000256" key="2">
    <source>
        <dbReference type="ARBA" id="ARBA00004300"/>
    </source>
</evidence>
<keyword evidence="4" id="KW-0677">Repeat</keyword>
<dbReference type="GO" id="GO:0005813">
    <property type="term" value="C:centrosome"/>
    <property type="evidence" value="ECO:0007669"/>
    <property type="project" value="UniProtKB-SubCell"/>
</dbReference>
<dbReference type="Pfam" id="PF00533">
    <property type="entry name" value="BRCT"/>
    <property type="match status" value="1"/>
</dbReference>
<dbReference type="CDD" id="cd00027">
    <property type="entry name" value="BRCT"/>
    <property type="match status" value="1"/>
</dbReference>
<feature type="region of interest" description="Disordered" evidence="9">
    <location>
        <begin position="541"/>
        <end position="605"/>
    </location>
</feature>
<evidence type="ECO:0000259" key="10">
    <source>
        <dbReference type="PROSITE" id="PS50172"/>
    </source>
</evidence>
<dbReference type="CDD" id="cd17738">
    <property type="entry name" value="BRCT_TopBP1_rpt7"/>
    <property type="match status" value="1"/>
</dbReference>
<dbReference type="Gene3D" id="3.40.50.10190">
    <property type="entry name" value="BRCT domain"/>
    <property type="match status" value="5"/>
</dbReference>
<dbReference type="InterPro" id="IPR057595">
    <property type="entry name" value="TopB1_SLF1_BRCT"/>
</dbReference>
<accession>A0A0B1SWT3</accession>
<dbReference type="OrthoDB" id="251770at2759"/>
<feature type="domain" description="BRCT" evidence="10">
    <location>
        <begin position="119"/>
        <end position="208"/>
    </location>
</feature>
<feature type="domain" description="BRCT" evidence="10">
    <location>
        <begin position="216"/>
        <end position="310"/>
    </location>
</feature>
<dbReference type="PANTHER" id="PTHR13561:SF20">
    <property type="entry name" value="DNA TOPOISOMERASE 2-BINDING PROTEIN 1"/>
    <property type="match status" value="1"/>
</dbReference>
<organism evidence="11 12">
    <name type="scientific">Oesophagostomum dentatum</name>
    <name type="common">Nodular worm</name>
    <dbReference type="NCBI Taxonomy" id="61180"/>
    <lineage>
        <taxon>Eukaryota</taxon>
        <taxon>Metazoa</taxon>
        <taxon>Ecdysozoa</taxon>
        <taxon>Nematoda</taxon>
        <taxon>Chromadorea</taxon>
        <taxon>Rhabditida</taxon>
        <taxon>Rhabditina</taxon>
        <taxon>Rhabditomorpha</taxon>
        <taxon>Strongyloidea</taxon>
        <taxon>Strongylidae</taxon>
        <taxon>Oesophagostomum</taxon>
    </lineage>
</organism>
<feature type="compositionally biased region" description="Polar residues" evidence="9">
    <location>
        <begin position="637"/>
        <end position="649"/>
    </location>
</feature>
<evidence type="ECO:0000256" key="1">
    <source>
        <dbReference type="ARBA" id="ARBA00004123"/>
    </source>
</evidence>
<feature type="compositionally biased region" description="Basic and acidic residues" evidence="9">
    <location>
        <begin position="70"/>
        <end position="85"/>
    </location>
</feature>
<feature type="compositionally biased region" description="Low complexity" evidence="9">
    <location>
        <begin position="545"/>
        <end position="556"/>
    </location>
</feature>
<dbReference type="SUPFAM" id="SSF52113">
    <property type="entry name" value="BRCT domain"/>
    <property type="match status" value="4"/>
</dbReference>
<keyword evidence="5" id="KW-0227">DNA damage</keyword>
<name>A0A0B1SWT3_OESDE</name>
<dbReference type="GO" id="GO:0033314">
    <property type="term" value="P:mitotic DNA replication checkpoint signaling"/>
    <property type="evidence" value="ECO:0007669"/>
    <property type="project" value="TreeGrafter"/>
</dbReference>
<gene>
    <name evidence="11" type="ORF">OESDEN_12233</name>
</gene>
<feature type="compositionally biased region" description="Pro residues" evidence="9">
    <location>
        <begin position="588"/>
        <end position="600"/>
    </location>
</feature>
<evidence type="ECO:0000256" key="5">
    <source>
        <dbReference type="ARBA" id="ARBA00022763"/>
    </source>
</evidence>
<evidence type="ECO:0000256" key="7">
    <source>
        <dbReference type="ARBA" id="ARBA00023212"/>
    </source>
</evidence>
<feature type="region of interest" description="Disordered" evidence="9">
    <location>
        <begin position="619"/>
        <end position="664"/>
    </location>
</feature>
<feature type="region of interest" description="Disordered" evidence="9">
    <location>
        <begin position="444"/>
        <end position="517"/>
    </location>
</feature>
<dbReference type="InterPro" id="IPR001357">
    <property type="entry name" value="BRCT_dom"/>
</dbReference>
<protein>
    <submittedName>
        <fullName evidence="11">BRCA1 protein</fullName>
    </submittedName>
</protein>
<dbReference type="PANTHER" id="PTHR13561">
    <property type="entry name" value="DNA REPLICATION REGULATOR DPB11-RELATED"/>
    <property type="match status" value="1"/>
</dbReference>
<sequence>MEAANHIVVLNASAGERTKLTQAKTRGVQIVRAEWIVACCKAKDLLGVEEYLWDPEDTVLRTASALPSHASDDVETPRRSDREISSRPSATTTPLTSKELPASDYLNIAPLGNISDDPDVSRLFQSLKFRLRGLSSDVEALTSKEIRSAGGKVVPISDGSTHVNYLVCDQVECGQLRLDGNYDQVVTVFFVKNCLLNGRMVRPSSHPLYRPIPAVEDSTVFLNTVIVVSCFNDYERLVLVDLIKRFGGRVQETLAKRNKGDQLAVTHVVGGSEGQRVVEARRQKFRVVDPSWVIECIINDKLLKEESFPLRGEAYASYEGRSDDLWPETARRRSLPQHTSAVDDFSDLIVDELRNETVATPSATRSAIMENEFRTPMQTSTPLSSVPQRLRTAPDRTLDMKKTFKPQFQGLTQVVENIPSPSTSGTTDESLTETMVGRILKEAVAKTAAPKHQTRSDPTPTKFSEEAHSSKQSVVSRKAITRHSPRKSALNEKPMIAEAEVGPSRSEQQLATSRNSDMMALRAKMTERLEQRNREIASKLAANKASTAPASPQPAAGEDAALSRRRKRPQSGGNSGPVAKKTSQSPLTPTPTPEETPPPLIDWQPAVPARLSSSTLLGMEEPLDSTRPPVVCDAAGSSRNLQGPPSRRNSGALRRSSIDEHPSASAVVAARAPLEAAAIPVNDVPNPVRVAAAPVQKNHSAPTPQADSSAAKRVSSGDAQQNHRSAPEAPVRTSTEAVPAQPVREKADLRQPIAKLPAVKQERISFEFSATVRRFIFTSVVPHEKLRLSNIISRLGGIADSGELSDECTHLICGKLIRGAKLMGCIASGRWVVGSDYVDKSLAAGKWLPEIDYEVGNPARLASVELPERELKLAQACRRWRIKLNNTDPTKRKGAFQGWRCVLYCPEEKAAGLIPMLKAGGADAVVRKQGEGAPRVYRPTHAVLCSSNMWNMEELSALVDVGAKVYQLEYISKYLLEENVDEAACYHSDYKRILQCRR</sequence>
<evidence type="ECO:0000313" key="12">
    <source>
        <dbReference type="Proteomes" id="UP000053660"/>
    </source>
</evidence>
<dbReference type="GO" id="GO:0005634">
    <property type="term" value="C:nucleus"/>
    <property type="evidence" value="ECO:0007669"/>
    <property type="project" value="UniProtKB-SubCell"/>
</dbReference>
<dbReference type="AlphaFoldDB" id="A0A0B1SWT3"/>
<reference evidence="11 12" key="1">
    <citation type="submission" date="2014-03" db="EMBL/GenBank/DDBJ databases">
        <title>Draft genome of the hookworm Oesophagostomum dentatum.</title>
        <authorList>
            <person name="Mitreva M."/>
        </authorList>
    </citation>
    <scope>NUCLEOTIDE SEQUENCE [LARGE SCALE GENOMIC DNA]</scope>
    <source>
        <strain evidence="11 12">OD-Hann</strain>
    </source>
</reference>
<dbReference type="FunFam" id="3.40.50.10190:FF:000018">
    <property type="entry name" value="DNA topoisomerase 2-binding protein 1"/>
    <property type="match status" value="1"/>
</dbReference>
<keyword evidence="6" id="KW-0234">DNA repair</keyword>
<evidence type="ECO:0000256" key="4">
    <source>
        <dbReference type="ARBA" id="ARBA00022737"/>
    </source>
</evidence>
<dbReference type="PROSITE" id="PS50172">
    <property type="entry name" value="BRCT"/>
    <property type="match status" value="3"/>
</dbReference>
<feature type="compositionally biased region" description="Polar residues" evidence="9">
    <location>
        <begin position="505"/>
        <end position="516"/>
    </location>
</feature>
<feature type="domain" description="BRCT" evidence="10">
    <location>
        <begin position="1"/>
        <end position="53"/>
    </location>
</feature>
<comment type="subcellular location">
    <subcellularLocation>
        <location evidence="2">Cytoplasm</location>
        <location evidence="2">Cytoskeleton</location>
        <location evidence="2">Microtubule organizing center</location>
        <location evidence="2">Centrosome</location>
    </subcellularLocation>
    <subcellularLocation>
        <location evidence="1">Nucleus</location>
    </subcellularLocation>
</comment>
<evidence type="ECO:0000256" key="8">
    <source>
        <dbReference type="ARBA" id="ARBA00023242"/>
    </source>
</evidence>
<dbReference type="GO" id="GO:0007095">
    <property type="term" value="P:mitotic G2 DNA damage checkpoint signaling"/>
    <property type="evidence" value="ECO:0007669"/>
    <property type="project" value="TreeGrafter"/>
</dbReference>
<dbReference type="GO" id="GO:0006270">
    <property type="term" value="P:DNA replication initiation"/>
    <property type="evidence" value="ECO:0007669"/>
    <property type="project" value="TreeGrafter"/>
</dbReference>
<feature type="compositionally biased region" description="Polar residues" evidence="9">
    <location>
        <begin position="86"/>
        <end position="96"/>
    </location>
</feature>
<keyword evidence="3" id="KW-0963">Cytoplasm</keyword>
<dbReference type="GO" id="GO:0006281">
    <property type="term" value="P:DNA repair"/>
    <property type="evidence" value="ECO:0007669"/>
    <property type="project" value="UniProtKB-KW"/>
</dbReference>